<dbReference type="FunFam" id="3.30.70.1400:FF:000004">
    <property type="entry name" value="Sarcosine dehydrogenase, mitochondrial"/>
    <property type="match status" value="1"/>
</dbReference>
<dbReference type="GO" id="GO:0005739">
    <property type="term" value="C:mitochondrion"/>
    <property type="evidence" value="ECO:0007669"/>
    <property type="project" value="TreeGrafter"/>
</dbReference>
<dbReference type="PANTHER" id="PTHR43757">
    <property type="entry name" value="AMINOMETHYLTRANSFERASE"/>
    <property type="match status" value="1"/>
</dbReference>
<feature type="domain" description="GCVT N-terminal" evidence="1">
    <location>
        <begin position="2"/>
        <end position="127"/>
    </location>
</feature>
<accession>A0AAV6YTI5</accession>
<keyword evidence="3" id="KW-1185">Reference proteome</keyword>
<dbReference type="InterPro" id="IPR027266">
    <property type="entry name" value="TrmE/GcvT-like"/>
</dbReference>
<dbReference type="PANTHER" id="PTHR43757:SF11">
    <property type="entry name" value="SARCOSINE DEHYDROGENASE"/>
    <property type="match status" value="1"/>
</dbReference>
<sequence length="128" mass="13944">MCRNAAAVFNMSYFGKFYLVGSDAKKAANWLFTANIDKKPGSTIYTCMLNKRGGTESDLTVSVLAPEDSPSVLAPDFEGDVYYLAIGGAVAQHNWSHINNVLQDKKFNSKLIDCSEDLGMISIQGPAR</sequence>
<dbReference type="Gene3D" id="3.30.1360.120">
    <property type="entry name" value="Probable tRNA modification gtpase trme, domain 1"/>
    <property type="match status" value="1"/>
</dbReference>
<evidence type="ECO:0000259" key="1">
    <source>
        <dbReference type="Pfam" id="PF01571"/>
    </source>
</evidence>
<dbReference type="AlphaFoldDB" id="A0AAV6YTI5"/>
<dbReference type="InterPro" id="IPR006222">
    <property type="entry name" value="GCVT_N"/>
</dbReference>
<organism evidence="2 3">
    <name type="scientific">Engystomops pustulosus</name>
    <name type="common">Tungara frog</name>
    <name type="synonym">Physalaemus pustulosus</name>
    <dbReference type="NCBI Taxonomy" id="76066"/>
    <lineage>
        <taxon>Eukaryota</taxon>
        <taxon>Metazoa</taxon>
        <taxon>Chordata</taxon>
        <taxon>Craniata</taxon>
        <taxon>Vertebrata</taxon>
        <taxon>Euteleostomi</taxon>
        <taxon>Amphibia</taxon>
        <taxon>Batrachia</taxon>
        <taxon>Anura</taxon>
        <taxon>Neobatrachia</taxon>
        <taxon>Hyloidea</taxon>
        <taxon>Leptodactylidae</taxon>
        <taxon>Leiuperinae</taxon>
        <taxon>Engystomops</taxon>
    </lineage>
</organism>
<dbReference type="SUPFAM" id="SSF103025">
    <property type="entry name" value="Folate-binding domain"/>
    <property type="match status" value="1"/>
</dbReference>
<comment type="caution">
    <text evidence="2">The sequence shown here is derived from an EMBL/GenBank/DDBJ whole genome shotgun (WGS) entry which is preliminary data.</text>
</comment>
<name>A0AAV6YTI5_ENGPU</name>
<dbReference type="InterPro" id="IPR028896">
    <property type="entry name" value="GcvT/YgfZ/DmdA"/>
</dbReference>
<gene>
    <name evidence="2" type="ORF">GDO81_023091</name>
</gene>
<proteinExistence type="predicted"/>
<evidence type="ECO:0000313" key="2">
    <source>
        <dbReference type="EMBL" id="KAG8538215.1"/>
    </source>
</evidence>
<protein>
    <recommendedName>
        <fullName evidence="1">GCVT N-terminal domain-containing protein</fullName>
    </recommendedName>
</protein>
<reference evidence="2" key="1">
    <citation type="thesis" date="2020" institute="ProQuest LLC" country="789 East Eisenhower Parkway, Ann Arbor, MI, USA">
        <title>Comparative Genomics and Chromosome Evolution.</title>
        <authorList>
            <person name="Mudd A.B."/>
        </authorList>
    </citation>
    <scope>NUCLEOTIDE SEQUENCE</scope>
    <source>
        <strain evidence="2">237g6f4</strain>
        <tissue evidence="2">Blood</tissue>
    </source>
</reference>
<dbReference type="EMBL" id="WNYA01023055">
    <property type="protein sequence ID" value="KAG8538215.1"/>
    <property type="molecule type" value="Genomic_DNA"/>
</dbReference>
<dbReference type="Pfam" id="PF01571">
    <property type="entry name" value="GCV_T"/>
    <property type="match status" value="1"/>
</dbReference>
<dbReference type="Proteomes" id="UP000824782">
    <property type="component" value="Unassembled WGS sequence"/>
</dbReference>
<evidence type="ECO:0000313" key="3">
    <source>
        <dbReference type="Proteomes" id="UP000824782"/>
    </source>
</evidence>